<keyword evidence="4" id="KW-1185">Reference proteome</keyword>
<evidence type="ECO:0000313" key="3">
    <source>
        <dbReference type="EMBL" id="KAA3678346.1"/>
    </source>
</evidence>
<dbReference type="GO" id="GO:0051010">
    <property type="term" value="F:microtubule plus-end binding"/>
    <property type="evidence" value="ECO:0007669"/>
    <property type="project" value="InterPro"/>
</dbReference>
<dbReference type="GO" id="GO:0030951">
    <property type="term" value="P:establishment or maintenance of microtubule cytoskeleton polarity"/>
    <property type="evidence" value="ECO:0007669"/>
    <property type="project" value="InterPro"/>
</dbReference>
<organism evidence="3 4">
    <name type="scientific">Paragonimus westermani</name>
    <dbReference type="NCBI Taxonomy" id="34504"/>
    <lineage>
        <taxon>Eukaryota</taxon>
        <taxon>Metazoa</taxon>
        <taxon>Spiralia</taxon>
        <taxon>Lophotrochozoa</taxon>
        <taxon>Platyhelminthes</taxon>
        <taxon>Trematoda</taxon>
        <taxon>Digenea</taxon>
        <taxon>Plagiorchiida</taxon>
        <taxon>Troglotremata</taxon>
        <taxon>Troglotrematidae</taxon>
        <taxon>Paragonimus</taxon>
    </lineage>
</organism>
<feature type="region of interest" description="Disordered" evidence="1">
    <location>
        <begin position="612"/>
        <end position="640"/>
    </location>
</feature>
<dbReference type="GO" id="GO:0046785">
    <property type="term" value="P:microtubule polymerization"/>
    <property type="evidence" value="ECO:0007669"/>
    <property type="project" value="InterPro"/>
</dbReference>
<dbReference type="InterPro" id="IPR034085">
    <property type="entry name" value="TOG"/>
</dbReference>
<dbReference type="EMBL" id="QNGE01001137">
    <property type="protein sequence ID" value="KAA3678346.1"/>
    <property type="molecule type" value="Genomic_DNA"/>
</dbReference>
<dbReference type="InterPro" id="IPR045110">
    <property type="entry name" value="XMAP215"/>
</dbReference>
<dbReference type="SMART" id="SM01349">
    <property type="entry name" value="TOG"/>
    <property type="match status" value="1"/>
</dbReference>
<feature type="compositionally biased region" description="Polar residues" evidence="1">
    <location>
        <begin position="252"/>
        <end position="269"/>
    </location>
</feature>
<feature type="region of interest" description="Disordered" evidence="1">
    <location>
        <begin position="246"/>
        <end position="335"/>
    </location>
</feature>
<dbReference type="Gene3D" id="1.25.10.10">
    <property type="entry name" value="Leucine-rich Repeat Variant"/>
    <property type="match status" value="2"/>
</dbReference>
<evidence type="ECO:0000256" key="1">
    <source>
        <dbReference type="SAM" id="MobiDB-lite"/>
    </source>
</evidence>
<dbReference type="GO" id="GO:0061863">
    <property type="term" value="F:microtubule plus end polymerase"/>
    <property type="evidence" value="ECO:0007669"/>
    <property type="project" value="InterPro"/>
</dbReference>
<dbReference type="SUPFAM" id="SSF48371">
    <property type="entry name" value="ARM repeat"/>
    <property type="match status" value="1"/>
</dbReference>
<dbReference type="Proteomes" id="UP000324629">
    <property type="component" value="Unassembled WGS sequence"/>
</dbReference>
<dbReference type="InterPro" id="IPR016024">
    <property type="entry name" value="ARM-type_fold"/>
</dbReference>
<protein>
    <recommendedName>
        <fullName evidence="2">TOG domain-containing protein</fullName>
    </recommendedName>
</protein>
<name>A0A5J4NRY7_9TREM</name>
<gene>
    <name evidence="3" type="ORF">DEA37_0006523</name>
</gene>
<evidence type="ECO:0000313" key="4">
    <source>
        <dbReference type="Proteomes" id="UP000324629"/>
    </source>
</evidence>
<dbReference type="GO" id="GO:0007051">
    <property type="term" value="P:spindle organization"/>
    <property type="evidence" value="ECO:0007669"/>
    <property type="project" value="InterPro"/>
</dbReference>
<feature type="compositionally biased region" description="Basic and acidic residues" evidence="1">
    <location>
        <begin position="301"/>
        <end position="318"/>
    </location>
</feature>
<comment type="caution">
    <text evidence="3">The sequence shown here is derived from an EMBL/GenBank/DDBJ whole genome shotgun (WGS) entry which is preliminary data.</text>
</comment>
<dbReference type="InterPro" id="IPR011989">
    <property type="entry name" value="ARM-like"/>
</dbReference>
<proteinExistence type="predicted"/>
<evidence type="ECO:0000259" key="2">
    <source>
        <dbReference type="SMART" id="SM01349"/>
    </source>
</evidence>
<accession>A0A5J4NRY7</accession>
<reference evidence="3 4" key="1">
    <citation type="journal article" date="2019" name="Gigascience">
        <title>Whole-genome sequence of the oriental lung fluke Paragonimus westermani.</title>
        <authorList>
            <person name="Oey H."/>
            <person name="Zakrzewski M."/>
            <person name="Narain K."/>
            <person name="Devi K.R."/>
            <person name="Agatsuma T."/>
            <person name="Nawaratna S."/>
            <person name="Gobert G.N."/>
            <person name="Jones M.K."/>
            <person name="Ragan M.A."/>
            <person name="McManus D.P."/>
            <person name="Krause L."/>
        </authorList>
    </citation>
    <scope>NUCLEOTIDE SEQUENCE [LARGE SCALE GENOMIC DNA]</scope>
    <source>
        <strain evidence="3 4">IND2009</strain>
    </source>
</reference>
<sequence>MAQPTVLIRMCPSYFVTVSIDQLKDADWKVRLVVAESIKSRLVSHPPSGQVLVQIVVFILKSERLQDVNLQVRCTILNVLLIIARRLRALRTQLPDRILPTLCGSLVSNLSDTKTRKCSQEALGLLFRCSDPGVFLACLCSPTLELKKPAAHAAVLDWLALTLKQLNLKFDLSVMTQMIKQGLASVNPNVRASAISLAGSVHVSSCNKQDRLRSLLENEKPAILLRLEEEFTRCEKEVLNLRRTHGTEGLFSPNSDTDGSSVGTESSSGPKLADATFARGSGDAVISRDHRDNGRTSLESFELREGSRASGDQTDRWSETTPTKGVIRAMSPRLQPPHSLTPSLFFVEPNQTAALMEAKQIRLSQLNKTLCIDLDRLRNMFSELHANPQLIQCLFAPDVDSRLEALDKLTASLDEAAFADADPSALILTYAHFDLLLAWTIGACFAYGSACEPACQATLPSLADSRALISRGLQYLTVVIHLFAQAEFQLSDQEMDLLLHACLAEQAPSLRSGLARRAAQPTLSDGISDLIRLLRQVYPASLLMDRIASLLHQCNSAAGRLSKRTVHLSLAVLDRKLLEQHLGVKSSDLPSHSTNSPLLCTTPRIRTGVHTIDPSQMSHLGPGTETRLGSFRDHSPPPEHSSPAALAILLPLLRERNSTAVSAANRAAAAEQLDFALNCLVNQLSVRQRDEVDENSGDVEFDVDTSDETEVLDNAILGALVDLETLILNPETCALLVPFVQRVVERLSVLAHVLSHTDCFTAGHKVFLDCLVSNLIVLFEQPFLAREVNSDSLVVLLASVFLLAQCDKPLAEHVRQLCNQRSPIVLRLVHLILIRVDATLAFSALLRLLSHACLGLDCATPLQRQQTKSPVVKRKSARRRSSLSESNRLGQEVLTEIANCDLVCQLVLAQFCPRIASCLEDMDRIDRRALIPLLEQWLTVCQTATLPTDQPSEKRRGSRKPSSPRVQLPRDVSVCVRQLIVSIFAHVGPSLLDEVVEVVGVKSALFAHLTHLQTLMPTAPYSHSRSTPDRAVQVGFHYIVGHFFLTYSASSSQHFVFPLDYV</sequence>
<dbReference type="PANTHER" id="PTHR12609">
    <property type="entry name" value="MICROTUBULE ASSOCIATED PROTEIN XMAP215"/>
    <property type="match status" value="1"/>
</dbReference>
<dbReference type="AlphaFoldDB" id="A0A5J4NRY7"/>
<feature type="domain" description="TOG" evidence="2">
    <location>
        <begin position="1"/>
        <end position="240"/>
    </location>
</feature>